<evidence type="ECO:0000313" key="2">
    <source>
        <dbReference type="Proteomes" id="UP001490365"/>
    </source>
</evidence>
<name>A0ABV1TE00_9ACTN</name>
<gene>
    <name evidence="1" type="ORF">ABT211_13265</name>
</gene>
<dbReference type="Proteomes" id="UP001490365">
    <property type="component" value="Unassembled WGS sequence"/>
</dbReference>
<accession>A0ABV1TE00</accession>
<evidence type="ECO:0000313" key="1">
    <source>
        <dbReference type="EMBL" id="MER6268256.1"/>
    </source>
</evidence>
<reference evidence="1 2" key="1">
    <citation type="submission" date="2024-06" db="EMBL/GenBank/DDBJ databases">
        <title>The Natural Products Discovery Center: Release of the First 8490 Sequenced Strains for Exploring Actinobacteria Biosynthetic Diversity.</title>
        <authorList>
            <person name="Kalkreuter E."/>
            <person name="Kautsar S.A."/>
            <person name="Yang D."/>
            <person name="Bader C.D."/>
            <person name="Teijaro C.N."/>
            <person name="Fluegel L."/>
            <person name="Davis C.M."/>
            <person name="Simpson J.R."/>
            <person name="Lauterbach L."/>
            <person name="Steele A.D."/>
            <person name="Gui C."/>
            <person name="Meng S."/>
            <person name="Li G."/>
            <person name="Viehrig K."/>
            <person name="Ye F."/>
            <person name="Su P."/>
            <person name="Kiefer A.F."/>
            <person name="Nichols A."/>
            <person name="Cepeda A.J."/>
            <person name="Yan W."/>
            <person name="Fan B."/>
            <person name="Jiang Y."/>
            <person name="Adhikari A."/>
            <person name="Zheng C.-J."/>
            <person name="Schuster L."/>
            <person name="Cowan T.M."/>
            <person name="Smanski M.J."/>
            <person name="Chevrette M.G."/>
            <person name="De Carvalho L.P.S."/>
            <person name="Shen B."/>
        </authorList>
    </citation>
    <scope>NUCLEOTIDE SEQUENCE [LARGE SCALE GENOMIC DNA]</scope>
    <source>
        <strain evidence="1 2">NPDC001694</strain>
    </source>
</reference>
<keyword evidence="2" id="KW-1185">Reference proteome</keyword>
<organism evidence="1 2">
    <name type="scientific">Streptomyces sp. 900105755</name>
    <dbReference type="NCBI Taxonomy" id="3154389"/>
    <lineage>
        <taxon>Bacteria</taxon>
        <taxon>Bacillati</taxon>
        <taxon>Actinomycetota</taxon>
        <taxon>Actinomycetes</taxon>
        <taxon>Kitasatosporales</taxon>
        <taxon>Streptomycetaceae</taxon>
        <taxon>Streptomyces</taxon>
    </lineage>
</organism>
<dbReference type="RefSeq" id="WP_351956866.1">
    <property type="nucleotide sequence ID" value="NZ_JBEOZM010000004.1"/>
</dbReference>
<comment type="caution">
    <text evidence="1">The sequence shown here is derived from an EMBL/GenBank/DDBJ whole genome shotgun (WGS) entry which is preliminary data.</text>
</comment>
<dbReference type="EMBL" id="JBEOZM010000004">
    <property type="protein sequence ID" value="MER6268256.1"/>
    <property type="molecule type" value="Genomic_DNA"/>
</dbReference>
<protein>
    <submittedName>
        <fullName evidence="1">Uncharacterized protein</fullName>
    </submittedName>
</protein>
<sequence length="157" mass="16869">MDHSGPGAHQEHFPTTEAAVAALHAVAAEHGREIEVTHDIGADQTSRRSAAGFGVTTDPDGSLPHEAYAEFGGLPRVSVRLFPEDDALITVEGVVFHDVPRDDVPAFLHSVFGGLAHVRGRSFPPTASLVVPLAGDRTYREHLAAHLLTPWLSSRMR</sequence>
<proteinExistence type="predicted"/>